<dbReference type="Pfam" id="PF06605">
    <property type="entry name" value="Prophage_tail"/>
    <property type="match status" value="1"/>
</dbReference>
<evidence type="ECO:0000313" key="3">
    <source>
        <dbReference type="EMBL" id="AOR24297.1"/>
    </source>
</evidence>
<evidence type="ECO:0000313" key="4">
    <source>
        <dbReference type="Proteomes" id="UP000094652"/>
    </source>
</evidence>
<evidence type="ECO:0000256" key="1">
    <source>
        <dbReference type="SAM" id="Coils"/>
    </source>
</evidence>
<name>A0A1D7XM00_9CLOT</name>
<dbReference type="Proteomes" id="UP000094652">
    <property type="component" value="Chromosome"/>
</dbReference>
<dbReference type="RefSeq" id="WP_069680432.1">
    <property type="nucleotide sequence ID" value="NZ_CP017253.2"/>
</dbReference>
<evidence type="ECO:0000259" key="2">
    <source>
        <dbReference type="Pfam" id="PF06605"/>
    </source>
</evidence>
<dbReference type="KEGG" id="ctae:BGI42_11365"/>
<feature type="coiled-coil region" evidence="1">
    <location>
        <begin position="371"/>
        <end position="409"/>
    </location>
</feature>
<gene>
    <name evidence="3" type="ORF">BGI42_11365</name>
</gene>
<dbReference type="InterPro" id="IPR010572">
    <property type="entry name" value="Tail_dom"/>
</dbReference>
<reference evidence="4" key="1">
    <citation type="submission" date="2016-09" db="EMBL/GenBank/DDBJ databases">
        <title>Genomics of Clostridium taeniosporum, an organism which forms endospores with ribbon-like appendages.</title>
        <authorList>
            <person name="Walker J.R."/>
        </authorList>
    </citation>
    <scope>NUCLEOTIDE SEQUENCE [LARGE SCALE GENOMIC DNA]</scope>
    <source>
        <strain evidence="4">1/k</strain>
    </source>
</reference>
<dbReference type="STRING" id="394958.BGI42_11365"/>
<accession>A0A1D7XM00</accession>
<sequence>MINLYEKNETNFKHNAYVLNETIKCEITEEINNSYEINLEYPLHDSKNFSNLFVPGEVVKVPSWDDRKEQLFVIRRFKPSLNNSISVYAQHIFFSKMDGNVVLDTFIEGKTRKQAVQQILNNTINPHKFNIGNKDKSTDTNNLRIVRYSVLDALIGSKDNTIKNRYGGELVPDNFTVDFVNKRGKYTGIKVTYAKNITGAEATFGDIDLITEIIPVGANGLMIPEKSVKASNFDVNNPYTRVIEFSNIGVVEAQKDNDGNITNEDEICTEEQAIKKLRKACLDKFNIEHVNEINFNLNLNFVELCDCINFEENDYSDINSRVAIGDTINVNIKPFGLTQKGRIYRLTRDAITGRLISCEIGYKRGNLADTLNKTNSKIDDTNSRLEKAKEELSKKTNNLKVTMEKKDNEIELSVENEAKKRKSAIEVLDGKIDLSVKNEKKARETAIEILDGKIENRVTEDDFSSYKRQTSKEISQKISSGEEFSSEMRQNVTTFQFLFNKASGQKTEITSDGIAIYDGGLIVKDRRGHDLMWFDKNGNCHVNFAHINDLSIDKLDVESSFYSSLANMKSVWFNEVGIGSRLNCNSDTFYINRGYNLDEYIEKKCHQMLKSQGLI</sequence>
<dbReference type="AlphaFoldDB" id="A0A1D7XM00"/>
<protein>
    <submittedName>
        <fullName evidence="3">Endopeptidase</fullName>
    </submittedName>
</protein>
<keyword evidence="1" id="KW-0175">Coiled coil</keyword>
<dbReference type="InterPro" id="IPR007119">
    <property type="entry name" value="Phage_tail_spike_N"/>
</dbReference>
<dbReference type="OrthoDB" id="4387735at2"/>
<feature type="domain" description="Tail spike" evidence="2">
    <location>
        <begin position="109"/>
        <end position="371"/>
    </location>
</feature>
<proteinExistence type="predicted"/>
<dbReference type="EMBL" id="CP017253">
    <property type="protein sequence ID" value="AOR24297.1"/>
    <property type="molecule type" value="Genomic_DNA"/>
</dbReference>
<keyword evidence="4" id="KW-1185">Reference proteome</keyword>
<dbReference type="NCBIfam" id="TIGR01665">
    <property type="entry name" value="put_anti_recept"/>
    <property type="match status" value="1"/>
</dbReference>
<organism evidence="3 4">
    <name type="scientific">Clostridium taeniosporum</name>
    <dbReference type="NCBI Taxonomy" id="394958"/>
    <lineage>
        <taxon>Bacteria</taxon>
        <taxon>Bacillati</taxon>
        <taxon>Bacillota</taxon>
        <taxon>Clostridia</taxon>
        <taxon>Eubacteriales</taxon>
        <taxon>Clostridiaceae</taxon>
        <taxon>Clostridium</taxon>
    </lineage>
</organism>